<accession>A0ABY2UJU2</accession>
<comment type="caution">
    <text evidence="2">The sequence shown here is derived from an EMBL/GenBank/DDBJ whole genome shotgun (WGS) entry which is preliminary data.</text>
</comment>
<dbReference type="InterPro" id="IPR005302">
    <property type="entry name" value="MoCF_Sase_C"/>
</dbReference>
<dbReference type="PANTHER" id="PTHR14237">
    <property type="entry name" value="MOLYBDOPTERIN COFACTOR SULFURASE MOSC"/>
    <property type="match status" value="1"/>
</dbReference>
<dbReference type="Proteomes" id="UP000306791">
    <property type="component" value="Unassembled WGS sequence"/>
</dbReference>
<dbReference type="SUPFAM" id="SSF50800">
    <property type="entry name" value="PK beta-barrel domain-like"/>
    <property type="match status" value="1"/>
</dbReference>
<sequence>MGPEPSHLCKNHLLEPRRFPGIRQTFRTVISPPVADTGAFNSTGLFCSATCLYPSHLQSCVQEPVVEISALYHFPVKSLQGHKCKSLPLDQYGAVNDRRWMLVDADNQFVTQRRLRAMAQLKATATRDGVRFENPEGLHLEIRQPGREAELKTVRVWHDDVTARDAGDDAAHWLSEQLQSPVRLVAMGDEFRRPLKAPRADRQVGFADGAPLLVISQASLDDLNSRLPEPVSMLRFRPNLVVSGCEPFAEDHWKTLTVHTHDGPLVFDCTHPCARCAIPGLHPFTGRAQKEPLRTLASYRRWADGQIYFGMNLAPDAATAARLGDENPPTIHLSDKVEVR</sequence>
<reference evidence="2 3" key="1">
    <citation type="submission" date="2019-05" db="EMBL/GenBank/DDBJ databases">
        <title>Microbulbifer harenosus sp. nov., an alginate-degrading bacterium isolated from coastal sand.</title>
        <authorList>
            <person name="Huang H."/>
            <person name="Mo K."/>
            <person name="Bao S."/>
        </authorList>
    </citation>
    <scope>NUCLEOTIDE SEQUENCE [LARGE SCALE GENOMIC DNA]</scope>
    <source>
        <strain evidence="2 3">HB161719</strain>
    </source>
</reference>
<dbReference type="PANTHER" id="PTHR14237:SF19">
    <property type="entry name" value="MITOCHONDRIAL AMIDOXIME REDUCING COMPONENT 1"/>
    <property type="match status" value="1"/>
</dbReference>
<proteinExistence type="predicted"/>
<name>A0ABY2UJU2_9GAMM</name>
<organism evidence="2 3">
    <name type="scientific">Microbulbifer harenosus</name>
    <dbReference type="NCBI Taxonomy" id="2576840"/>
    <lineage>
        <taxon>Bacteria</taxon>
        <taxon>Pseudomonadati</taxon>
        <taxon>Pseudomonadota</taxon>
        <taxon>Gammaproteobacteria</taxon>
        <taxon>Cellvibrionales</taxon>
        <taxon>Microbulbiferaceae</taxon>
        <taxon>Microbulbifer</taxon>
    </lineage>
</organism>
<feature type="domain" description="MOSC" evidence="1">
    <location>
        <begin position="176"/>
        <end position="340"/>
    </location>
</feature>
<evidence type="ECO:0000259" key="1">
    <source>
        <dbReference type="PROSITE" id="PS51340"/>
    </source>
</evidence>
<gene>
    <name evidence="2" type="ORF">FDY93_10050</name>
</gene>
<dbReference type="EMBL" id="VANI01000010">
    <property type="protein sequence ID" value="TLM77266.1"/>
    <property type="molecule type" value="Genomic_DNA"/>
</dbReference>
<dbReference type="Pfam" id="PF03473">
    <property type="entry name" value="MOSC"/>
    <property type="match status" value="1"/>
</dbReference>
<dbReference type="InterPro" id="IPR005303">
    <property type="entry name" value="MOCOS_middle"/>
</dbReference>
<dbReference type="PROSITE" id="PS51340">
    <property type="entry name" value="MOSC"/>
    <property type="match status" value="1"/>
</dbReference>
<evidence type="ECO:0000313" key="3">
    <source>
        <dbReference type="Proteomes" id="UP000306791"/>
    </source>
</evidence>
<protein>
    <submittedName>
        <fullName evidence="2">MOSC domain-containing protein</fullName>
    </submittedName>
</protein>
<dbReference type="Pfam" id="PF03476">
    <property type="entry name" value="MOSC_N"/>
    <property type="match status" value="1"/>
</dbReference>
<evidence type="ECO:0000313" key="2">
    <source>
        <dbReference type="EMBL" id="TLM77266.1"/>
    </source>
</evidence>
<dbReference type="InterPro" id="IPR011037">
    <property type="entry name" value="Pyrv_Knase-like_insert_dom_sf"/>
</dbReference>
<dbReference type="SUPFAM" id="SSF141673">
    <property type="entry name" value="MOSC N-terminal domain-like"/>
    <property type="match status" value="1"/>
</dbReference>
<keyword evidence="3" id="KW-1185">Reference proteome</keyword>